<accession>A0ABS6I1H7</accession>
<evidence type="ECO:0000313" key="1">
    <source>
        <dbReference type="EMBL" id="MBU8865603.1"/>
    </source>
</evidence>
<gene>
    <name evidence="1" type="ORF">KSW38_04785</name>
</gene>
<keyword evidence="2" id="KW-1185">Reference proteome</keyword>
<sequence>MTVQELVPIEIRVHDRASMDRCLAAAVDRMIDSAKGQRTHGILLTRLGDGHFIVAFSSAVPFGHTDQVDLRHQTA</sequence>
<comment type="caution">
    <text evidence="1">The sequence shown here is derived from an EMBL/GenBank/DDBJ whole genome shotgun (WGS) entry which is preliminary data.</text>
</comment>
<protein>
    <submittedName>
        <fullName evidence="1">Uncharacterized protein</fullName>
    </submittedName>
</protein>
<proteinExistence type="predicted"/>
<dbReference type="RefSeq" id="WP_216923308.1">
    <property type="nucleotide sequence ID" value="NZ_JAHOPC010000002.1"/>
</dbReference>
<dbReference type="EMBL" id="JAHOPC010000002">
    <property type="protein sequence ID" value="MBU8865603.1"/>
    <property type="molecule type" value="Genomic_DNA"/>
</dbReference>
<name>A0ABS6I1H7_9MICC</name>
<evidence type="ECO:0000313" key="2">
    <source>
        <dbReference type="Proteomes" id="UP000824166"/>
    </source>
</evidence>
<reference evidence="1 2" key="1">
    <citation type="submission" date="2021-06" db="EMBL/GenBank/DDBJ databases">
        <authorList>
            <person name="Jeong J.W."/>
        </authorList>
    </citation>
    <scope>NUCLEOTIDE SEQUENCE [LARGE SCALE GENOMIC DNA]</scope>
    <source>
        <strain evidence="1 2">MMS21-TAE1-1</strain>
    </source>
</reference>
<organism evidence="1 2">
    <name type="scientific">Paenarthrobacter aromaticivorans</name>
    <dbReference type="NCBI Taxonomy" id="2849150"/>
    <lineage>
        <taxon>Bacteria</taxon>
        <taxon>Bacillati</taxon>
        <taxon>Actinomycetota</taxon>
        <taxon>Actinomycetes</taxon>
        <taxon>Micrococcales</taxon>
        <taxon>Micrococcaceae</taxon>
        <taxon>Paenarthrobacter</taxon>
    </lineage>
</organism>
<dbReference type="Proteomes" id="UP000824166">
    <property type="component" value="Unassembled WGS sequence"/>
</dbReference>